<keyword evidence="1" id="KW-0808">Transferase</keyword>
<accession>A0ACC0UFK0</accession>
<protein>
    <submittedName>
        <fullName evidence="1">Acyltransferase ChoActase/COT/CPT</fullName>
    </submittedName>
</protein>
<organism evidence="1 2">
    <name type="scientific">Russula earlei</name>
    <dbReference type="NCBI Taxonomy" id="71964"/>
    <lineage>
        <taxon>Eukaryota</taxon>
        <taxon>Fungi</taxon>
        <taxon>Dikarya</taxon>
        <taxon>Basidiomycota</taxon>
        <taxon>Agaricomycotina</taxon>
        <taxon>Agaricomycetes</taxon>
        <taxon>Russulales</taxon>
        <taxon>Russulaceae</taxon>
        <taxon>Russula</taxon>
    </lineage>
</organism>
<gene>
    <name evidence="1" type="ORF">F5148DRAFT_1010807</name>
</gene>
<proteinExistence type="predicted"/>
<keyword evidence="2" id="KW-1185">Reference proteome</keyword>
<sequence>MVPVHPPFPRPTLWKSAAPSPPVGTTTFAAQSTLPKLPVLSLLPTLERLERTLVPIAHTRVELAEAQRKIDAFASGIGPELQRRLEVYSQDKPHWLEEWWDDGAYLSYRDSVMINVSYYYGFSDPPNVQSIMGPHAVRYRAASLTRAAMLYRRSLKRGQVPPEGINHSPFCMDTYRWMFDCARVPGTEGLDWSVSHAKAGDTSGDGHVIVLRNGHFWRVDVAQNGRILSTAELEAQIEQIISASKTKLPAVGALTVANRDLWASDYVHLRTLSPSNAALLDAIHSAAFLLCLDPATPGDFLTTSRFLWHGAPKGLRDRWADKPVQLIVFDSGRAGLMGEHSVMDGTPTLALTDAICSALADPAFDHGTPSASPPSSAAPVELKWTLDSTLEQSIARAEKDAAALVASQAMSVIQTGYGKRAVKAARVSPDAWAQLLVQLAYARLLRKRGWKRPGGTYESATTRRYLKGRTEVVRVVTSESDAFVRAMMAEDGAEEASVQNKRTLLEKAAKMHVENAQAAGRGEGVDRHLLGLRKVLKDGESIPEIFDDPLVKRASHWVLSTSALFSKHLREYGWGEVVPDGFGIAYITGFDGPYAHYMQFTITSRAEMPNEEFAAEISRAADDLYSLYFQGEVPKSRL</sequence>
<reference evidence="1" key="1">
    <citation type="submission" date="2021-03" db="EMBL/GenBank/DDBJ databases">
        <title>Evolutionary priming and transition to the ectomycorrhizal habit in an iconic lineage of mushroom-forming fungi: is preadaptation a requirement?</title>
        <authorList>
            <consortium name="DOE Joint Genome Institute"/>
            <person name="Looney B.P."/>
            <person name="Miyauchi S."/>
            <person name="Morin E."/>
            <person name="Drula E."/>
            <person name="Courty P.E."/>
            <person name="Chicoki N."/>
            <person name="Fauchery L."/>
            <person name="Kohler A."/>
            <person name="Kuo A."/>
            <person name="LaButti K."/>
            <person name="Pangilinan J."/>
            <person name="Lipzen A."/>
            <person name="Riley R."/>
            <person name="Andreopoulos W."/>
            <person name="He G."/>
            <person name="Johnson J."/>
            <person name="Barry K.W."/>
            <person name="Grigoriev I.V."/>
            <person name="Nagy L."/>
            <person name="Hibbett D."/>
            <person name="Henrissat B."/>
            <person name="Matheny P.B."/>
            <person name="Labbe J."/>
            <person name="Martin A.F."/>
        </authorList>
    </citation>
    <scope>NUCLEOTIDE SEQUENCE</scope>
    <source>
        <strain evidence="1">BPL698</strain>
    </source>
</reference>
<comment type="caution">
    <text evidence="1">The sequence shown here is derived from an EMBL/GenBank/DDBJ whole genome shotgun (WGS) entry which is preliminary data.</text>
</comment>
<dbReference type="EMBL" id="JAGFNK010000041">
    <property type="protein sequence ID" value="KAI9510514.1"/>
    <property type="molecule type" value="Genomic_DNA"/>
</dbReference>
<evidence type="ECO:0000313" key="2">
    <source>
        <dbReference type="Proteomes" id="UP001207468"/>
    </source>
</evidence>
<evidence type="ECO:0000313" key="1">
    <source>
        <dbReference type="EMBL" id="KAI9510514.1"/>
    </source>
</evidence>
<dbReference type="Proteomes" id="UP001207468">
    <property type="component" value="Unassembled WGS sequence"/>
</dbReference>
<name>A0ACC0UFK0_9AGAM</name>
<keyword evidence="1" id="KW-0012">Acyltransferase</keyword>